<reference evidence="7" key="1">
    <citation type="submission" date="2018-05" db="EMBL/GenBank/DDBJ databases">
        <title>Draft genome of Mucuna pruriens seed.</title>
        <authorList>
            <person name="Nnadi N.E."/>
            <person name="Vos R."/>
            <person name="Hasami M.H."/>
            <person name="Devisetty U.K."/>
            <person name="Aguiy J.C."/>
        </authorList>
    </citation>
    <scope>NUCLEOTIDE SEQUENCE [LARGE SCALE GENOMIC DNA]</scope>
    <source>
        <strain evidence="7">JCA_2017</strain>
    </source>
</reference>
<accession>A0A371FTG6</accession>
<evidence type="ECO:0000313" key="7">
    <source>
        <dbReference type="EMBL" id="RDX81596.1"/>
    </source>
</evidence>
<keyword evidence="3 7" id="KW-0347">Helicase</keyword>
<dbReference type="SUPFAM" id="SSF52540">
    <property type="entry name" value="P-loop containing nucleoside triphosphate hydrolases"/>
    <property type="match status" value="1"/>
</dbReference>
<organism evidence="7 8">
    <name type="scientific">Mucuna pruriens</name>
    <name type="common">Velvet bean</name>
    <name type="synonym">Dolichos pruriens</name>
    <dbReference type="NCBI Taxonomy" id="157652"/>
    <lineage>
        <taxon>Eukaryota</taxon>
        <taxon>Viridiplantae</taxon>
        <taxon>Streptophyta</taxon>
        <taxon>Embryophyta</taxon>
        <taxon>Tracheophyta</taxon>
        <taxon>Spermatophyta</taxon>
        <taxon>Magnoliopsida</taxon>
        <taxon>eudicotyledons</taxon>
        <taxon>Gunneridae</taxon>
        <taxon>Pentapetalae</taxon>
        <taxon>rosids</taxon>
        <taxon>fabids</taxon>
        <taxon>Fabales</taxon>
        <taxon>Fabaceae</taxon>
        <taxon>Papilionoideae</taxon>
        <taxon>50 kb inversion clade</taxon>
        <taxon>NPAAA clade</taxon>
        <taxon>indigoferoid/millettioid clade</taxon>
        <taxon>Phaseoleae</taxon>
        <taxon>Mucuna</taxon>
    </lineage>
</organism>
<dbReference type="GO" id="GO:0055087">
    <property type="term" value="C:Ski complex"/>
    <property type="evidence" value="ECO:0007669"/>
    <property type="project" value="TreeGrafter"/>
</dbReference>
<dbReference type="Gene3D" id="3.40.50.300">
    <property type="entry name" value="P-loop containing nucleotide triphosphate hydrolases"/>
    <property type="match status" value="1"/>
</dbReference>
<evidence type="ECO:0000256" key="1">
    <source>
        <dbReference type="ARBA" id="ARBA00022741"/>
    </source>
</evidence>
<dbReference type="AlphaFoldDB" id="A0A371FTG6"/>
<dbReference type="InterPro" id="IPR027417">
    <property type="entry name" value="P-loop_NTPase"/>
</dbReference>
<sequence>TPTSTLRAFSDAEEDEEEDYEEKDEEEDEDEDDDVIAADEYDDVLGDVSDEEAHLFSRHDRFKWQRVEKLYSKVREFNVEIINVDELASRHAILAFLRGSSVVVSAPTSSGKTLIAEAAAVAAVARGRRIFYTTPLKVLSNQKDFLQANQIKSKQTKSEGKINEVRFIYKRCYSKRFSETGSEAVALLRISYKETRKKLSNPNKLSRKEDLMHKVAGGSRFLYPPPFLALAKI</sequence>
<keyword evidence="8" id="KW-1185">Reference proteome</keyword>
<feature type="domain" description="DEAD/DEAH-box helicase" evidence="6">
    <location>
        <begin position="91"/>
        <end position="143"/>
    </location>
</feature>
<evidence type="ECO:0000313" key="8">
    <source>
        <dbReference type="Proteomes" id="UP000257109"/>
    </source>
</evidence>
<dbReference type="GO" id="GO:0070478">
    <property type="term" value="P:nuclear-transcribed mRNA catabolic process, 3'-5' exonucleolytic nonsense-mediated decay"/>
    <property type="evidence" value="ECO:0007669"/>
    <property type="project" value="TreeGrafter"/>
</dbReference>
<comment type="caution">
    <text evidence="7">The sequence shown here is derived from an EMBL/GenBank/DDBJ whole genome shotgun (WGS) entry which is preliminary data.</text>
</comment>
<name>A0A371FTG6_MUCPR</name>
<evidence type="ECO:0000256" key="4">
    <source>
        <dbReference type="ARBA" id="ARBA00022840"/>
    </source>
</evidence>
<dbReference type="GO" id="GO:0016787">
    <property type="term" value="F:hydrolase activity"/>
    <property type="evidence" value="ECO:0007669"/>
    <property type="project" value="UniProtKB-KW"/>
</dbReference>
<evidence type="ECO:0000259" key="6">
    <source>
        <dbReference type="Pfam" id="PF00270"/>
    </source>
</evidence>
<evidence type="ECO:0000256" key="2">
    <source>
        <dbReference type="ARBA" id="ARBA00022801"/>
    </source>
</evidence>
<feature type="region of interest" description="Disordered" evidence="5">
    <location>
        <begin position="1"/>
        <end position="35"/>
    </location>
</feature>
<feature type="non-terminal residue" evidence="7">
    <location>
        <position position="1"/>
    </location>
</feature>
<dbReference type="InterPro" id="IPR050699">
    <property type="entry name" value="RNA-DNA_Helicase"/>
</dbReference>
<keyword evidence="1" id="KW-0547">Nucleotide-binding</keyword>
<evidence type="ECO:0000256" key="3">
    <source>
        <dbReference type="ARBA" id="ARBA00022806"/>
    </source>
</evidence>
<dbReference type="STRING" id="157652.A0A371FTG6"/>
<dbReference type="Proteomes" id="UP000257109">
    <property type="component" value="Unassembled WGS sequence"/>
</dbReference>
<gene>
    <name evidence="7" type="primary">ISE2</name>
    <name evidence="7" type="ORF">CR513_37702</name>
</gene>
<dbReference type="EMBL" id="QJKJ01007883">
    <property type="protein sequence ID" value="RDX81596.1"/>
    <property type="molecule type" value="Genomic_DNA"/>
</dbReference>
<dbReference type="GO" id="GO:0004386">
    <property type="term" value="F:helicase activity"/>
    <property type="evidence" value="ECO:0007669"/>
    <property type="project" value="UniProtKB-KW"/>
</dbReference>
<dbReference type="InterPro" id="IPR011545">
    <property type="entry name" value="DEAD/DEAH_box_helicase_dom"/>
</dbReference>
<evidence type="ECO:0000256" key="5">
    <source>
        <dbReference type="SAM" id="MobiDB-lite"/>
    </source>
</evidence>
<keyword evidence="4" id="KW-0067">ATP-binding</keyword>
<keyword evidence="2" id="KW-0378">Hydrolase</keyword>
<dbReference type="GO" id="GO:0003676">
    <property type="term" value="F:nucleic acid binding"/>
    <property type="evidence" value="ECO:0007669"/>
    <property type="project" value="InterPro"/>
</dbReference>
<dbReference type="Pfam" id="PF00270">
    <property type="entry name" value="DEAD"/>
    <property type="match status" value="1"/>
</dbReference>
<dbReference type="PANTHER" id="PTHR12131">
    <property type="entry name" value="ATP-DEPENDENT RNA AND DNA HELICASE"/>
    <property type="match status" value="1"/>
</dbReference>
<dbReference type="GO" id="GO:0005524">
    <property type="term" value="F:ATP binding"/>
    <property type="evidence" value="ECO:0007669"/>
    <property type="project" value="UniProtKB-KW"/>
</dbReference>
<feature type="compositionally biased region" description="Acidic residues" evidence="5">
    <location>
        <begin position="11"/>
        <end position="35"/>
    </location>
</feature>
<proteinExistence type="predicted"/>
<protein>
    <submittedName>
        <fullName evidence="7">DExH-box ATP-dependent RNA helicase DExH15 chloroplastic</fullName>
    </submittedName>
</protein>
<dbReference type="OrthoDB" id="64767at2759"/>
<dbReference type="PANTHER" id="PTHR12131:SF1">
    <property type="entry name" value="ATP-DEPENDENT RNA HELICASE SUPV3L1, MITOCHONDRIAL-RELATED"/>
    <property type="match status" value="1"/>
</dbReference>